<evidence type="ECO:0000256" key="3">
    <source>
        <dbReference type="ARBA" id="ARBA00006577"/>
    </source>
</evidence>
<evidence type="ECO:0000313" key="13">
    <source>
        <dbReference type="Proteomes" id="UP001597112"/>
    </source>
</evidence>
<dbReference type="PANTHER" id="PTHR47861:SF3">
    <property type="entry name" value="FKBP-TYPE PEPTIDYL-PROLYL CIS-TRANS ISOMERASE SLYD"/>
    <property type="match status" value="1"/>
</dbReference>
<keyword evidence="4" id="KW-0963">Cytoplasm</keyword>
<keyword evidence="6" id="KW-0143">Chaperone</keyword>
<reference evidence="13" key="1">
    <citation type="journal article" date="2019" name="Int. J. Syst. Evol. Microbiol.">
        <title>The Global Catalogue of Microorganisms (GCM) 10K type strain sequencing project: providing services to taxonomists for standard genome sequencing and annotation.</title>
        <authorList>
            <consortium name="The Broad Institute Genomics Platform"/>
            <consortium name="The Broad Institute Genome Sequencing Center for Infectious Disease"/>
            <person name="Wu L."/>
            <person name="Ma J."/>
        </authorList>
    </citation>
    <scope>NUCLEOTIDE SEQUENCE [LARGE SCALE GENOMIC DNA]</scope>
    <source>
        <strain evidence="13">CCUG 58938</strain>
    </source>
</reference>
<dbReference type="SUPFAM" id="SSF54534">
    <property type="entry name" value="FKBP-like"/>
    <property type="match status" value="1"/>
</dbReference>
<evidence type="ECO:0000256" key="10">
    <source>
        <dbReference type="RuleBase" id="RU003915"/>
    </source>
</evidence>
<evidence type="ECO:0000313" key="12">
    <source>
        <dbReference type="EMBL" id="MFD1002840.1"/>
    </source>
</evidence>
<proteinExistence type="inferred from homology"/>
<name>A0ABW3KBN7_9BACT</name>
<comment type="function">
    <text evidence="8">Also involved in hydrogenase metallocenter assembly, probably by participating in the nickel insertion step. This function in hydrogenase biosynthesis requires chaperone activity and the presence of the metal-binding domain, but not PPIase activity.</text>
</comment>
<dbReference type="PANTHER" id="PTHR47861">
    <property type="entry name" value="FKBP-TYPE PEPTIDYL-PROLYL CIS-TRANS ISOMERASE SLYD"/>
    <property type="match status" value="1"/>
</dbReference>
<comment type="caution">
    <text evidence="12">The sequence shown here is derived from an EMBL/GenBank/DDBJ whole genome shotgun (WGS) entry which is preliminary data.</text>
</comment>
<dbReference type="EC" id="5.2.1.8" evidence="10"/>
<evidence type="ECO:0000256" key="8">
    <source>
        <dbReference type="ARBA" id="ARBA00037071"/>
    </source>
</evidence>
<sequence>MQITKNTVAAIHYTLRDNEGNVIDTSSGRDPLHYLHGAGNLIAGMEEGLEGKIKGDKFQLKIEPAKGYGEKDPAMIQQVPRSAFGDQDVRPGMKFSTNHGNVVTVTHVGLESVTVDANHELAGVELNFDVEVMEVRSATNEEISHGHVHGPGGHHH</sequence>
<keyword evidence="7 9" id="KW-0413">Isomerase</keyword>
<organism evidence="12 13">
    <name type="scientific">Ohtaekwangia kribbensis</name>
    <dbReference type="NCBI Taxonomy" id="688913"/>
    <lineage>
        <taxon>Bacteria</taxon>
        <taxon>Pseudomonadati</taxon>
        <taxon>Bacteroidota</taxon>
        <taxon>Cytophagia</taxon>
        <taxon>Cytophagales</taxon>
        <taxon>Fulvivirgaceae</taxon>
        <taxon>Ohtaekwangia</taxon>
    </lineage>
</organism>
<evidence type="ECO:0000256" key="5">
    <source>
        <dbReference type="ARBA" id="ARBA00023110"/>
    </source>
</evidence>
<dbReference type="InterPro" id="IPR001179">
    <property type="entry name" value="PPIase_FKBP_dom"/>
</dbReference>
<dbReference type="InterPro" id="IPR046357">
    <property type="entry name" value="PPIase_dom_sf"/>
</dbReference>
<accession>A0ABW3KBN7</accession>
<dbReference type="Pfam" id="PF00254">
    <property type="entry name" value="FKBP_C"/>
    <property type="match status" value="1"/>
</dbReference>
<gene>
    <name evidence="12" type="ORF">ACFQ21_26170</name>
</gene>
<evidence type="ECO:0000256" key="1">
    <source>
        <dbReference type="ARBA" id="ARBA00000971"/>
    </source>
</evidence>
<dbReference type="PROSITE" id="PS50059">
    <property type="entry name" value="FKBP_PPIASE"/>
    <property type="match status" value="1"/>
</dbReference>
<evidence type="ECO:0000256" key="6">
    <source>
        <dbReference type="ARBA" id="ARBA00023186"/>
    </source>
</evidence>
<comment type="subcellular location">
    <subcellularLocation>
        <location evidence="2">Cytoplasm</location>
    </subcellularLocation>
</comment>
<protein>
    <recommendedName>
        <fullName evidence="10">Peptidyl-prolyl cis-trans isomerase</fullName>
        <ecNumber evidence="10">5.2.1.8</ecNumber>
    </recommendedName>
</protein>
<evidence type="ECO:0000256" key="4">
    <source>
        <dbReference type="ARBA" id="ARBA00022490"/>
    </source>
</evidence>
<evidence type="ECO:0000256" key="2">
    <source>
        <dbReference type="ARBA" id="ARBA00004496"/>
    </source>
</evidence>
<comment type="catalytic activity">
    <reaction evidence="1 9 10">
        <text>[protein]-peptidylproline (omega=180) = [protein]-peptidylproline (omega=0)</text>
        <dbReference type="Rhea" id="RHEA:16237"/>
        <dbReference type="Rhea" id="RHEA-COMP:10747"/>
        <dbReference type="Rhea" id="RHEA-COMP:10748"/>
        <dbReference type="ChEBI" id="CHEBI:83833"/>
        <dbReference type="ChEBI" id="CHEBI:83834"/>
        <dbReference type="EC" id="5.2.1.8"/>
    </reaction>
</comment>
<dbReference type="GO" id="GO:0003755">
    <property type="term" value="F:peptidyl-prolyl cis-trans isomerase activity"/>
    <property type="evidence" value="ECO:0007669"/>
    <property type="project" value="UniProtKB-EC"/>
</dbReference>
<keyword evidence="13" id="KW-1185">Reference proteome</keyword>
<dbReference type="RefSeq" id="WP_377584590.1">
    <property type="nucleotide sequence ID" value="NZ_JBHTKA010000014.1"/>
</dbReference>
<evidence type="ECO:0000259" key="11">
    <source>
        <dbReference type="PROSITE" id="PS50059"/>
    </source>
</evidence>
<feature type="domain" description="PPIase FKBP-type" evidence="11">
    <location>
        <begin position="6"/>
        <end position="83"/>
    </location>
</feature>
<keyword evidence="5 9" id="KW-0697">Rotamase</keyword>
<comment type="similarity">
    <text evidence="3 10">Belongs to the FKBP-type PPIase family.</text>
</comment>
<dbReference type="EMBL" id="JBHTKA010000014">
    <property type="protein sequence ID" value="MFD1002840.1"/>
    <property type="molecule type" value="Genomic_DNA"/>
</dbReference>
<evidence type="ECO:0000256" key="7">
    <source>
        <dbReference type="ARBA" id="ARBA00023235"/>
    </source>
</evidence>
<evidence type="ECO:0000256" key="9">
    <source>
        <dbReference type="PROSITE-ProRule" id="PRU00277"/>
    </source>
</evidence>
<dbReference type="Proteomes" id="UP001597112">
    <property type="component" value="Unassembled WGS sequence"/>
</dbReference>
<dbReference type="Gene3D" id="3.10.50.40">
    <property type="match status" value="1"/>
</dbReference>